<protein>
    <submittedName>
        <fullName evidence="2">Transmembrane protein, putative</fullName>
    </submittedName>
</protein>
<organism evidence="2 3">
    <name type="scientific">Tetrahymena thermophila (strain SB210)</name>
    <dbReference type="NCBI Taxonomy" id="312017"/>
    <lineage>
        <taxon>Eukaryota</taxon>
        <taxon>Sar</taxon>
        <taxon>Alveolata</taxon>
        <taxon>Ciliophora</taxon>
        <taxon>Intramacronucleata</taxon>
        <taxon>Oligohymenophorea</taxon>
        <taxon>Hymenostomatida</taxon>
        <taxon>Tetrahymenina</taxon>
        <taxon>Tetrahymenidae</taxon>
        <taxon>Tetrahymena</taxon>
    </lineage>
</organism>
<proteinExistence type="predicted"/>
<name>W7XLB1_TETTS</name>
<accession>W7XLB1</accession>
<feature type="transmembrane region" description="Helical" evidence="1">
    <location>
        <begin position="183"/>
        <end position="205"/>
    </location>
</feature>
<keyword evidence="3" id="KW-1185">Reference proteome</keyword>
<dbReference type="GeneID" id="24437601"/>
<keyword evidence="1" id="KW-0472">Membrane</keyword>
<dbReference type="AlphaFoldDB" id="W7XLB1"/>
<dbReference type="RefSeq" id="XP_012651497.1">
    <property type="nucleotide sequence ID" value="XM_012796043.1"/>
</dbReference>
<dbReference type="EMBL" id="GG662820">
    <property type="protein sequence ID" value="EWS75979.1"/>
    <property type="molecule type" value="Genomic_DNA"/>
</dbReference>
<keyword evidence="1" id="KW-1133">Transmembrane helix</keyword>
<sequence length="215" mass="24722">MILFCSGVKKLFLLYKGESWQFNSNFNALSLLFCILEQSQFYSPPSLSISSSSILSTPSSPLFKQFLKFDYLYLASFADSSELFGLILQGDCVLSELRTLRLFAELSSYSVWLFEVQLNNIKFLFELLFYYSRIKGSTNFQLLSYYVLVNPLILTKLSTYYSLLYFSEHKSCQKFSSSSSSLSLLNLITSSIFVLEGILLYFLAFPSQFIEDFDL</sequence>
<gene>
    <name evidence="2" type="ORF">TTHERM_000157959</name>
</gene>
<reference evidence="3" key="1">
    <citation type="journal article" date="2006" name="PLoS Biol.">
        <title>Macronuclear genome sequence of the ciliate Tetrahymena thermophila, a model eukaryote.</title>
        <authorList>
            <person name="Eisen J.A."/>
            <person name="Coyne R.S."/>
            <person name="Wu M."/>
            <person name="Wu D."/>
            <person name="Thiagarajan M."/>
            <person name="Wortman J.R."/>
            <person name="Badger J.H."/>
            <person name="Ren Q."/>
            <person name="Amedeo P."/>
            <person name="Jones K.M."/>
            <person name="Tallon L.J."/>
            <person name="Delcher A.L."/>
            <person name="Salzberg S.L."/>
            <person name="Silva J.C."/>
            <person name="Haas B.J."/>
            <person name="Majoros W.H."/>
            <person name="Farzad M."/>
            <person name="Carlton J.M."/>
            <person name="Smith R.K. Jr."/>
            <person name="Garg J."/>
            <person name="Pearlman R.E."/>
            <person name="Karrer K.M."/>
            <person name="Sun L."/>
            <person name="Manning G."/>
            <person name="Elde N.C."/>
            <person name="Turkewitz A.P."/>
            <person name="Asai D.J."/>
            <person name="Wilkes D.E."/>
            <person name="Wang Y."/>
            <person name="Cai H."/>
            <person name="Collins K."/>
            <person name="Stewart B.A."/>
            <person name="Lee S.R."/>
            <person name="Wilamowska K."/>
            <person name="Weinberg Z."/>
            <person name="Ruzzo W.L."/>
            <person name="Wloga D."/>
            <person name="Gaertig J."/>
            <person name="Frankel J."/>
            <person name="Tsao C.-C."/>
            <person name="Gorovsky M.A."/>
            <person name="Keeling P.J."/>
            <person name="Waller R.F."/>
            <person name="Patron N.J."/>
            <person name="Cherry J.M."/>
            <person name="Stover N.A."/>
            <person name="Krieger C.J."/>
            <person name="del Toro C."/>
            <person name="Ryder H.F."/>
            <person name="Williamson S.C."/>
            <person name="Barbeau R.A."/>
            <person name="Hamilton E.P."/>
            <person name="Orias E."/>
        </authorList>
    </citation>
    <scope>NUCLEOTIDE SEQUENCE [LARGE SCALE GENOMIC DNA]</scope>
    <source>
        <strain evidence="3">SB210</strain>
    </source>
</reference>
<dbReference type="Proteomes" id="UP000009168">
    <property type="component" value="Unassembled WGS sequence"/>
</dbReference>
<dbReference type="KEGG" id="tet:TTHERM_000157959"/>
<evidence type="ECO:0000313" key="3">
    <source>
        <dbReference type="Proteomes" id="UP000009168"/>
    </source>
</evidence>
<evidence type="ECO:0000313" key="2">
    <source>
        <dbReference type="EMBL" id="EWS75979.1"/>
    </source>
</evidence>
<keyword evidence="1 2" id="KW-0812">Transmembrane</keyword>
<feature type="transmembrane region" description="Helical" evidence="1">
    <location>
        <begin position="143"/>
        <end position="163"/>
    </location>
</feature>
<evidence type="ECO:0000256" key="1">
    <source>
        <dbReference type="SAM" id="Phobius"/>
    </source>
</evidence>
<dbReference type="InParanoid" id="W7XLB1"/>